<protein>
    <submittedName>
        <fullName evidence="7">Interferon-gamma1</fullName>
    </submittedName>
</protein>
<proteinExistence type="evidence at transcript level"/>
<evidence type="ECO:0000313" key="7">
    <source>
        <dbReference type="EMBL" id="QEA72089.1"/>
    </source>
</evidence>
<feature type="signal peptide" evidence="6">
    <location>
        <begin position="1"/>
        <end position="19"/>
    </location>
</feature>
<feature type="chain" id="PRO_5022755381" evidence="6">
    <location>
        <begin position="20"/>
        <end position="188"/>
    </location>
</feature>
<evidence type="ECO:0000256" key="2">
    <source>
        <dbReference type="ARBA" id="ARBA00007566"/>
    </source>
</evidence>
<keyword evidence="3" id="KW-0202">Cytokine</keyword>
<evidence type="ECO:0000256" key="6">
    <source>
        <dbReference type="SAM" id="SignalP"/>
    </source>
</evidence>
<evidence type="ECO:0000256" key="5">
    <source>
        <dbReference type="ARBA" id="ARBA00023180"/>
    </source>
</evidence>
<dbReference type="GO" id="GO:0005133">
    <property type="term" value="F:type II interferon receptor binding"/>
    <property type="evidence" value="ECO:0007669"/>
    <property type="project" value="InterPro"/>
</dbReference>
<keyword evidence="5" id="KW-0325">Glycoprotein</keyword>
<dbReference type="Gene3D" id="1.20.1250.10">
    <property type="match status" value="1"/>
</dbReference>
<evidence type="ECO:0000256" key="1">
    <source>
        <dbReference type="ARBA" id="ARBA00004613"/>
    </source>
</evidence>
<dbReference type="PANTHER" id="PTHR11419">
    <property type="entry name" value="INTERFERON GAMMA"/>
    <property type="match status" value="1"/>
</dbReference>
<reference evidence="7" key="2">
    <citation type="submission" date="2019-01" db="EMBL/GenBank/DDBJ databases">
        <authorList>
            <person name="Peng W."/>
            <person name="He L."/>
            <person name="Sun Y."/>
            <person name="Li R."/>
        </authorList>
    </citation>
    <scope>NUCLEOTIDE SEQUENCE</scope>
</reference>
<sequence length="188" mass="20890">MSSCCGSFCLLVLLGVALASRIPCQFAGNLRDTPDSIVDVLHLKQAEIGSSPLFDSVIKSINTSCQRKVHLMNVTLDVYTRIFTSILQHNQHQDKTRTHLLDQLSDQESSQVVSVVTELQKNIQELKKHLSHVSHERQDLLSKLNTIDVDDPVVQRKALAQFKEVYQAASVIGHPSCGHAHASSAERR</sequence>
<name>A0A5B8TZ34_EPICO</name>
<reference evidence="7" key="1">
    <citation type="journal article" date="2018" name="Front. Endocrinol.">
        <title>Two Distinct Interferon-? in the Orange-Spotted Grouper (Epinephelus coioides): Molecular Cloning, Functional Characterization, and Regulation in Toll-Like Receptor Pathway by Induction of miR-146a.</title>
        <authorList>
            <person name="Peng W."/>
            <person name="Sun Y."/>
            <person name="Li G.F."/>
            <person name="He L.G."/>
            <person name="Li R.Z."/>
            <person name="Liang Y.S."/>
            <person name="Ding X."/>
            <person name="Yu X."/>
            <person name="Zhang Y."/>
            <person name="Lin H.R."/>
            <person name="Lu D.Q."/>
        </authorList>
    </citation>
    <scope>NUCLEOTIDE SEQUENCE</scope>
</reference>
<accession>A0A5B8TZ34</accession>
<dbReference type="AlphaFoldDB" id="A0A5B8TZ34"/>
<dbReference type="PANTHER" id="PTHR11419:SF0">
    <property type="entry name" value="INTERFERON GAMMA"/>
    <property type="match status" value="1"/>
</dbReference>
<keyword evidence="4" id="KW-0964">Secreted</keyword>
<gene>
    <name evidence="7" type="primary">IFNY1</name>
</gene>
<dbReference type="GO" id="GO:0005615">
    <property type="term" value="C:extracellular space"/>
    <property type="evidence" value="ECO:0007669"/>
    <property type="project" value="UniProtKB-KW"/>
</dbReference>
<dbReference type="InterPro" id="IPR002069">
    <property type="entry name" value="Interferon_gamma"/>
</dbReference>
<comment type="subcellular location">
    <subcellularLocation>
        <location evidence="1">Secreted</location>
    </subcellularLocation>
</comment>
<evidence type="ECO:0000256" key="3">
    <source>
        <dbReference type="ARBA" id="ARBA00022514"/>
    </source>
</evidence>
<keyword evidence="6" id="KW-0732">Signal</keyword>
<evidence type="ECO:0000256" key="4">
    <source>
        <dbReference type="ARBA" id="ARBA00022525"/>
    </source>
</evidence>
<dbReference type="SUPFAM" id="SSF47266">
    <property type="entry name" value="4-helical cytokines"/>
    <property type="match status" value="1"/>
</dbReference>
<dbReference type="EMBL" id="MK419954">
    <property type="protein sequence ID" value="QEA72089.1"/>
    <property type="molecule type" value="mRNA"/>
</dbReference>
<dbReference type="GO" id="GO:0005125">
    <property type="term" value="F:cytokine activity"/>
    <property type="evidence" value="ECO:0007669"/>
    <property type="project" value="UniProtKB-KW"/>
</dbReference>
<dbReference type="GO" id="GO:0006955">
    <property type="term" value="P:immune response"/>
    <property type="evidence" value="ECO:0007669"/>
    <property type="project" value="InterPro"/>
</dbReference>
<comment type="similarity">
    <text evidence="2">Belongs to the type II (or gamma) interferon family.</text>
</comment>
<organism evidence="7">
    <name type="scientific">Epinephelus coioides</name>
    <name type="common">Orange-spotted grouper</name>
    <name type="synonym">Epinephelus nebulosus</name>
    <dbReference type="NCBI Taxonomy" id="94232"/>
    <lineage>
        <taxon>Eukaryota</taxon>
        <taxon>Metazoa</taxon>
        <taxon>Chordata</taxon>
        <taxon>Craniata</taxon>
        <taxon>Vertebrata</taxon>
        <taxon>Euteleostomi</taxon>
        <taxon>Actinopterygii</taxon>
        <taxon>Neopterygii</taxon>
        <taxon>Teleostei</taxon>
        <taxon>Neoteleostei</taxon>
        <taxon>Acanthomorphata</taxon>
        <taxon>Eupercaria</taxon>
        <taxon>Perciformes</taxon>
        <taxon>Serranoidei</taxon>
        <taxon>Serranidae</taxon>
        <taxon>Epinephelinae</taxon>
        <taxon>Epinephelini</taxon>
        <taxon>Epinephelus</taxon>
    </lineage>
</organism>
<dbReference type="InterPro" id="IPR009079">
    <property type="entry name" value="4_helix_cytokine-like_core"/>
</dbReference>